<proteinExistence type="predicted"/>
<dbReference type="Proteomes" id="UP001279410">
    <property type="component" value="Unassembled WGS sequence"/>
</dbReference>
<keyword evidence="4" id="KW-1185">Reference proteome</keyword>
<keyword evidence="1" id="KW-0175">Coiled coil</keyword>
<evidence type="ECO:0000256" key="1">
    <source>
        <dbReference type="SAM" id="Coils"/>
    </source>
</evidence>
<reference evidence="3" key="1">
    <citation type="submission" date="2022-08" db="EMBL/GenBank/DDBJ databases">
        <title>Genome sequencing of akame (Lates japonicus).</title>
        <authorList>
            <person name="Hashiguchi Y."/>
            <person name="Takahashi H."/>
        </authorList>
    </citation>
    <scope>NUCLEOTIDE SEQUENCE</scope>
    <source>
        <strain evidence="3">Kochi</strain>
    </source>
</reference>
<feature type="region of interest" description="Disordered" evidence="2">
    <location>
        <begin position="339"/>
        <end position="361"/>
    </location>
</feature>
<evidence type="ECO:0000313" key="4">
    <source>
        <dbReference type="Proteomes" id="UP001279410"/>
    </source>
</evidence>
<name>A0AAD3RIK1_LATJO</name>
<feature type="region of interest" description="Disordered" evidence="2">
    <location>
        <begin position="188"/>
        <end position="221"/>
    </location>
</feature>
<feature type="coiled-coil region" evidence="1">
    <location>
        <begin position="252"/>
        <end position="290"/>
    </location>
</feature>
<comment type="caution">
    <text evidence="3">The sequence shown here is derived from an EMBL/GenBank/DDBJ whole genome shotgun (WGS) entry which is preliminary data.</text>
</comment>
<evidence type="ECO:0000256" key="2">
    <source>
        <dbReference type="SAM" id="MobiDB-lite"/>
    </source>
</evidence>
<sequence length="427" mass="49866">MELQENATAPDDFESLRKTNEVLLLKNEALCLKNKNLIAEKEALQKRIDALIGQEQQDTSSFPEKGEMDEIDSQEHITTPEDCESFCQANQVLIHKNRALCIKNRNIYEDIEALQETVTQLICQKTRVSSWATEFPEGYAQNCKFWGEKETLGQDLSKLKNEKLIPPVMDETETQTSSTWQDMKNAHKLSLQEREPREAEKKKSEVDEKEQHSPQDMEYPQEQLNTITKEAKMNLMAWDQEREILHRDMAILTKQKCEVEETAKEAKQTNKALQKEVLELQMLLQKEKQQNDMNEARFRAHTMESRLRAELEEGEAVHSFDELLQAELLEEVNALREKVKTPEEKLQSQGSSSSEGKQSSSSEHEWLSLRRRFVRLFVPGWRRCYSSQETVEYAEPREQDTEEIQGRLSLMERFVSSCTPCFRRRRT</sequence>
<dbReference type="AlphaFoldDB" id="A0AAD3RIK1"/>
<feature type="coiled-coil region" evidence="1">
    <location>
        <begin position="27"/>
        <end position="54"/>
    </location>
</feature>
<dbReference type="EMBL" id="BRZM01000311">
    <property type="protein sequence ID" value="GLD69977.1"/>
    <property type="molecule type" value="Genomic_DNA"/>
</dbReference>
<protein>
    <submittedName>
        <fullName evidence="3">Uncharacterized protein</fullName>
    </submittedName>
</protein>
<evidence type="ECO:0000313" key="3">
    <source>
        <dbReference type="EMBL" id="GLD69977.1"/>
    </source>
</evidence>
<feature type="compositionally biased region" description="Basic and acidic residues" evidence="2">
    <location>
        <begin position="190"/>
        <end position="215"/>
    </location>
</feature>
<accession>A0AAD3RIK1</accession>
<gene>
    <name evidence="3" type="ORF">AKAME5_002129400</name>
</gene>
<organism evidence="3 4">
    <name type="scientific">Lates japonicus</name>
    <name type="common">Japanese lates</name>
    <dbReference type="NCBI Taxonomy" id="270547"/>
    <lineage>
        <taxon>Eukaryota</taxon>
        <taxon>Metazoa</taxon>
        <taxon>Chordata</taxon>
        <taxon>Craniata</taxon>
        <taxon>Vertebrata</taxon>
        <taxon>Euteleostomi</taxon>
        <taxon>Actinopterygii</taxon>
        <taxon>Neopterygii</taxon>
        <taxon>Teleostei</taxon>
        <taxon>Neoteleostei</taxon>
        <taxon>Acanthomorphata</taxon>
        <taxon>Carangaria</taxon>
        <taxon>Carangaria incertae sedis</taxon>
        <taxon>Centropomidae</taxon>
        <taxon>Lates</taxon>
    </lineage>
</organism>
<feature type="compositionally biased region" description="Low complexity" evidence="2">
    <location>
        <begin position="347"/>
        <end position="361"/>
    </location>
</feature>